<organism evidence="1 2">
    <name type="scientific">Candidatus Endolissoclinum faulkneri L2</name>
    <dbReference type="NCBI Taxonomy" id="1193729"/>
    <lineage>
        <taxon>Bacteria</taxon>
        <taxon>Pseudomonadati</taxon>
        <taxon>Pseudomonadota</taxon>
        <taxon>Alphaproteobacteria</taxon>
        <taxon>Rhodospirillales</taxon>
        <taxon>Rhodospirillaceae</taxon>
        <taxon>Candidatus Endolissoclinum</taxon>
    </lineage>
</organism>
<sequence>MLSTPTVVSLDYCSDQYVLELADRMQIRGISQQAQEPFSYHRNRATGLPIIKPIAEAILATDPEIVVHSWAGNQYLTSILARVGIKIINISNCCDYQTIFSNFIKVAEALDQPVSSIIRDQKSLIFTLKSQPKLNMSALYITPSGTTGGIGTEIDAMIKLAGLKNMAVDLGYFGWRTISLEQIITNPPDIYIVSFFNDVQEVSHSYWSSAGNPYISRLIGKIRTVSIPSRFLSCNGMFSVKAAEYLRASLMQ</sequence>
<dbReference type="KEGG" id="thal:A1OE_1027"/>
<dbReference type="eggNOG" id="COG0614">
    <property type="taxonomic scope" value="Bacteria"/>
</dbReference>
<proteinExistence type="predicted"/>
<keyword evidence="2" id="KW-1185">Reference proteome</keyword>
<dbReference type="InterPro" id="IPR050902">
    <property type="entry name" value="ABC_Transporter_SBP"/>
</dbReference>
<gene>
    <name evidence="1" type="ORF">A1OE_1027</name>
</gene>
<name>K7ZD56_9PROT</name>
<dbReference type="SUPFAM" id="SSF53807">
    <property type="entry name" value="Helical backbone' metal receptor"/>
    <property type="match status" value="1"/>
</dbReference>
<dbReference type="STRING" id="1193729.A1OE_1027"/>
<accession>K7ZD56</accession>
<dbReference type="GO" id="GO:0071281">
    <property type="term" value="P:cellular response to iron ion"/>
    <property type="evidence" value="ECO:0007669"/>
    <property type="project" value="TreeGrafter"/>
</dbReference>
<dbReference type="Gene3D" id="3.40.50.1980">
    <property type="entry name" value="Nitrogenase molybdenum iron protein domain"/>
    <property type="match status" value="2"/>
</dbReference>
<evidence type="ECO:0000313" key="1">
    <source>
        <dbReference type="EMBL" id="AFX99206.1"/>
    </source>
</evidence>
<evidence type="ECO:0008006" key="3">
    <source>
        <dbReference type="Google" id="ProtNLM"/>
    </source>
</evidence>
<reference evidence="1 2" key="1">
    <citation type="journal article" date="2012" name="Proc. Natl. Acad. Sci. U.S.A.">
        <title>Genome streamlining and chemical defense in a coral reef symbiosis.</title>
        <authorList>
            <person name="Kwan J.C."/>
            <person name="Donia M.S."/>
            <person name="Han A.W."/>
            <person name="Hirose E."/>
            <person name="Haygood M.G."/>
            <person name="Schmidt E.W."/>
        </authorList>
    </citation>
    <scope>NUCLEOTIDE SEQUENCE [LARGE SCALE GENOMIC DNA]</scope>
    <source>
        <strain evidence="1 2">L2</strain>
    </source>
</reference>
<protein>
    <recommendedName>
        <fullName evidence="3">Periplasmic binding family protein</fullName>
    </recommendedName>
</protein>
<dbReference type="EMBL" id="CP003539">
    <property type="protein sequence ID" value="AFX99206.1"/>
    <property type="molecule type" value="Genomic_DNA"/>
</dbReference>
<dbReference type="Proteomes" id="UP000010077">
    <property type="component" value="Chromosome"/>
</dbReference>
<dbReference type="HOGENOM" id="CLU_038034_8_0_5"/>
<dbReference type="AlphaFoldDB" id="K7ZD56"/>
<dbReference type="PANTHER" id="PTHR30535">
    <property type="entry name" value="VITAMIN B12-BINDING PROTEIN"/>
    <property type="match status" value="1"/>
</dbReference>
<evidence type="ECO:0000313" key="2">
    <source>
        <dbReference type="Proteomes" id="UP000010077"/>
    </source>
</evidence>
<dbReference type="PANTHER" id="PTHR30535:SF34">
    <property type="entry name" value="MOLYBDATE-BINDING PROTEIN MOLA"/>
    <property type="match status" value="1"/>
</dbReference>